<dbReference type="PROSITE" id="PS50879">
    <property type="entry name" value="RNASE_H_1"/>
    <property type="match status" value="1"/>
</dbReference>
<dbReference type="Pfam" id="PF13456">
    <property type="entry name" value="RVT_3"/>
    <property type="match status" value="1"/>
</dbReference>
<evidence type="ECO:0000313" key="3">
    <source>
        <dbReference type="Proteomes" id="UP001057580"/>
    </source>
</evidence>
<dbReference type="EMBL" id="CP104003">
    <property type="protein sequence ID" value="UWM53309.1"/>
    <property type="molecule type" value="Genomic_DNA"/>
</dbReference>
<feature type="domain" description="RNase H type-1" evidence="1">
    <location>
        <begin position="76"/>
        <end position="224"/>
    </location>
</feature>
<organism evidence="2 3">
    <name type="scientific">Salinirubellus salinus</name>
    <dbReference type="NCBI Taxonomy" id="1364945"/>
    <lineage>
        <taxon>Archaea</taxon>
        <taxon>Methanobacteriati</taxon>
        <taxon>Methanobacteriota</taxon>
        <taxon>Stenosarchaea group</taxon>
        <taxon>Halobacteria</taxon>
        <taxon>Halobacteriales</taxon>
        <taxon>Natronomonadaceae</taxon>
        <taxon>Salinirubellus</taxon>
    </lineage>
</organism>
<dbReference type="GO" id="GO:0004523">
    <property type="term" value="F:RNA-DNA hybrid ribonuclease activity"/>
    <property type="evidence" value="ECO:0007669"/>
    <property type="project" value="InterPro"/>
</dbReference>
<dbReference type="GO" id="GO:0003676">
    <property type="term" value="F:nucleic acid binding"/>
    <property type="evidence" value="ECO:0007669"/>
    <property type="project" value="InterPro"/>
</dbReference>
<evidence type="ECO:0000313" key="2">
    <source>
        <dbReference type="EMBL" id="UWM53309.1"/>
    </source>
</evidence>
<dbReference type="GeneID" id="74943617"/>
<evidence type="ECO:0000259" key="1">
    <source>
        <dbReference type="PROSITE" id="PS50879"/>
    </source>
</evidence>
<dbReference type="InterPro" id="IPR036397">
    <property type="entry name" value="RNaseH_sf"/>
</dbReference>
<accession>A0A9E7R0A5</accession>
<dbReference type="Gene3D" id="3.30.420.10">
    <property type="entry name" value="Ribonuclease H-like superfamily/Ribonuclease H"/>
    <property type="match status" value="1"/>
</dbReference>
<protein>
    <submittedName>
        <fullName evidence="2">Ribonuclease HI family protein</fullName>
    </submittedName>
</protein>
<keyword evidence="3" id="KW-1185">Reference proteome</keyword>
<dbReference type="KEGG" id="ssai:N0B31_14305"/>
<dbReference type="InterPro" id="IPR002156">
    <property type="entry name" value="RNaseH_domain"/>
</dbReference>
<dbReference type="Proteomes" id="UP001057580">
    <property type="component" value="Chromosome"/>
</dbReference>
<dbReference type="RefSeq" id="WP_260592303.1">
    <property type="nucleotide sequence ID" value="NZ_CP104003.1"/>
</dbReference>
<dbReference type="AlphaFoldDB" id="A0A9E7R0A5"/>
<gene>
    <name evidence="2" type="ORF">N0B31_14305</name>
</gene>
<sequence length="226" mass="23513">MTDRLPAEPRSPLAEHADRVLAHHGYDLAAAIDAVDAAVPGIGGLFGPNTSSADLRAAFDAVLDEPAPERTPPPLRGDRLVLYVDGSSRGNPGPAGAGAVLVDGVHTPPGDVRLDPDVETLAELGRPVGSNSGNNVAEYAALHLGLDAVCRWYPDTPLEVRIDSTTVIRNVWDDEPPHPGCDGYAAAIRDLLGQVPAHEWTHLADHDPNPADALATVGADLAALGP</sequence>
<proteinExistence type="predicted"/>
<name>A0A9E7R0A5_9EURY</name>
<dbReference type="SUPFAM" id="SSF53098">
    <property type="entry name" value="Ribonuclease H-like"/>
    <property type="match status" value="1"/>
</dbReference>
<dbReference type="CDD" id="cd09279">
    <property type="entry name" value="RNase_HI_like"/>
    <property type="match status" value="1"/>
</dbReference>
<dbReference type="InterPro" id="IPR012337">
    <property type="entry name" value="RNaseH-like_sf"/>
</dbReference>
<reference evidence="2" key="1">
    <citation type="submission" date="2022-09" db="EMBL/GenBank/DDBJ databases">
        <title>Diverse halophilic archaea isolated from saline environments.</title>
        <authorList>
            <person name="Cui H.-L."/>
        </authorList>
    </citation>
    <scope>NUCLEOTIDE SEQUENCE</scope>
    <source>
        <strain evidence="2">ZS-35-S2</strain>
    </source>
</reference>